<dbReference type="EMBL" id="SRLO01000106">
    <property type="protein sequence ID" value="TNN75205.1"/>
    <property type="molecule type" value="Genomic_DNA"/>
</dbReference>
<evidence type="ECO:0000313" key="2">
    <source>
        <dbReference type="Proteomes" id="UP000314294"/>
    </source>
</evidence>
<comment type="caution">
    <text evidence="1">The sequence shown here is derived from an EMBL/GenBank/DDBJ whole genome shotgun (WGS) entry which is preliminary data.</text>
</comment>
<dbReference type="AlphaFoldDB" id="A0A4Z2ICJ0"/>
<protein>
    <submittedName>
        <fullName evidence="1">Uncharacterized protein</fullName>
    </submittedName>
</protein>
<dbReference type="Proteomes" id="UP000314294">
    <property type="component" value="Unassembled WGS sequence"/>
</dbReference>
<proteinExistence type="predicted"/>
<name>A0A4Z2ICJ0_9TELE</name>
<organism evidence="1 2">
    <name type="scientific">Liparis tanakae</name>
    <name type="common">Tanaka's snailfish</name>
    <dbReference type="NCBI Taxonomy" id="230148"/>
    <lineage>
        <taxon>Eukaryota</taxon>
        <taxon>Metazoa</taxon>
        <taxon>Chordata</taxon>
        <taxon>Craniata</taxon>
        <taxon>Vertebrata</taxon>
        <taxon>Euteleostomi</taxon>
        <taxon>Actinopterygii</taxon>
        <taxon>Neopterygii</taxon>
        <taxon>Teleostei</taxon>
        <taxon>Neoteleostei</taxon>
        <taxon>Acanthomorphata</taxon>
        <taxon>Eupercaria</taxon>
        <taxon>Perciformes</taxon>
        <taxon>Cottioidei</taxon>
        <taxon>Cottales</taxon>
        <taxon>Liparidae</taxon>
        <taxon>Liparis</taxon>
    </lineage>
</organism>
<accession>A0A4Z2ICJ0</accession>
<sequence>MVNGARAKLLFICQSKYNKGPRSASPPSLILALALAESGTAVGGRTAACDRRGRNVAGTGQRNEPHAYGHKVDTTHIDTQTHTGYGKNLRHKANLSSGQIPGSRGLGSVKALAVPAPDIHAAYSHSTTAILFEGPEKSISSQYGSVITQIQWSRRSRGGASQQHGLNITFLSRPAGGNVSGAYFHNNGAMRNDIPADAPESAHVWPVMTDSVGWRDE</sequence>
<reference evidence="1 2" key="1">
    <citation type="submission" date="2019-03" db="EMBL/GenBank/DDBJ databases">
        <title>First draft genome of Liparis tanakae, snailfish: a comprehensive survey of snailfish specific genes.</title>
        <authorList>
            <person name="Kim W."/>
            <person name="Song I."/>
            <person name="Jeong J.-H."/>
            <person name="Kim D."/>
            <person name="Kim S."/>
            <person name="Ryu S."/>
            <person name="Song J.Y."/>
            <person name="Lee S.K."/>
        </authorList>
    </citation>
    <scope>NUCLEOTIDE SEQUENCE [LARGE SCALE GENOMIC DNA]</scope>
    <source>
        <tissue evidence="1">Muscle</tissue>
    </source>
</reference>
<keyword evidence="2" id="KW-1185">Reference proteome</keyword>
<gene>
    <name evidence="1" type="ORF">EYF80_014615</name>
</gene>
<evidence type="ECO:0000313" key="1">
    <source>
        <dbReference type="EMBL" id="TNN75205.1"/>
    </source>
</evidence>